<feature type="chain" id="PRO_5038752456" evidence="6">
    <location>
        <begin position="21"/>
        <end position="463"/>
    </location>
</feature>
<dbReference type="KEGG" id="palb:EJC50_28030"/>
<dbReference type="RefSeq" id="WP_126019389.1">
    <property type="nucleotide sequence ID" value="NZ_CP034437.1"/>
</dbReference>
<evidence type="ECO:0000313" key="8">
    <source>
        <dbReference type="Proteomes" id="UP000272528"/>
    </source>
</evidence>
<evidence type="ECO:0000256" key="5">
    <source>
        <dbReference type="SAM" id="MobiDB-lite"/>
    </source>
</evidence>
<dbReference type="InterPro" id="IPR006059">
    <property type="entry name" value="SBP"/>
</dbReference>
<gene>
    <name evidence="7" type="ORF">EJC50_28030</name>
</gene>
<evidence type="ECO:0000256" key="1">
    <source>
        <dbReference type="ARBA" id="ARBA00004196"/>
    </source>
</evidence>
<dbReference type="Proteomes" id="UP000272528">
    <property type="component" value="Chromosome"/>
</dbReference>
<dbReference type="SUPFAM" id="SSF53850">
    <property type="entry name" value="Periplasmic binding protein-like II"/>
    <property type="match status" value="1"/>
</dbReference>
<feature type="region of interest" description="Disordered" evidence="5">
    <location>
        <begin position="21"/>
        <end position="44"/>
    </location>
</feature>
<dbReference type="EMBL" id="CP034437">
    <property type="protein sequence ID" value="AZN43120.1"/>
    <property type="molecule type" value="Genomic_DNA"/>
</dbReference>
<accession>A0A3S9ABN4</accession>
<comment type="similarity">
    <text evidence="2">Belongs to the bacterial solute-binding protein 1 family.</text>
</comment>
<dbReference type="PANTHER" id="PTHR43649">
    <property type="entry name" value="ARABINOSE-BINDING PROTEIN-RELATED"/>
    <property type="match status" value="1"/>
</dbReference>
<dbReference type="InterPro" id="IPR050490">
    <property type="entry name" value="Bact_solute-bd_prot1"/>
</dbReference>
<evidence type="ECO:0000256" key="2">
    <source>
        <dbReference type="ARBA" id="ARBA00008520"/>
    </source>
</evidence>
<proteinExistence type="inferred from homology"/>
<dbReference type="CDD" id="cd13585">
    <property type="entry name" value="PBP2_TMBP_like"/>
    <property type="match status" value="1"/>
</dbReference>
<dbReference type="PROSITE" id="PS51257">
    <property type="entry name" value="PROKAR_LIPOPROTEIN"/>
    <property type="match status" value="1"/>
</dbReference>
<name>A0A3S9ABN4_9BACL</name>
<dbReference type="PANTHER" id="PTHR43649:SF31">
    <property type="entry name" value="SN-GLYCEROL-3-PHOSPHATE-BINDING PERIPLASMIC PROTEIN UGPB"/>
    <property type="match status" value="1"/>
</dbReference>
<evidence type="ECO:0000313" key="7">
    <source>
        <dbReference type="EMBL" id="AZN43120.1"/>
    </source>
</evidence>
<evidence type="ECO:0000256" key="3">
    <source>
        <dbReference type="ARBA" id="ARBA00022448"/>
    </source>
</evidence>
<dbReference type="Pfam" id="PF01547">
    <property type="entry name" value="SBP_bac_1"/>
    <property type="match status" value="1"/>
</dbReference>
<dbReference type="Gene3D" id="3.40.190.10">
    <property type="entry name" value="Periplasmic binding protein-like II"/>
    <property type="match status" value="1"/>
</dbReference>
<dbReference type="GO" id="GO:0030313">
    <property type="term" value="C:cell envelope"/>
    <property type="evidence" value="ECO:0007669"/>
    <property type="project" value="UniProtKB-SubCell"/>
</dbReference>
<evidence type="ECO:0000256" key="6">
    <source>
        <dbReference type="SAM" id="SignalP"/>
    </source>
</evidence>
<keyword evidence="8" id="KW-1185">Reference proteome</keyword>
<dbReference type="OrthoDB" id="9782846at2"/>
<comment type="subcellular location">
    <subcellularLocation>
        <location evidence="1">Cell envelope</location>
    </subcellularLocation>
</comment>
<sequence length="463" mass="50828">MRKLAFSLLTLSLIAGLTTACGSSSKDEISNAQPTAAETSSNQQQEPVNLVFTYNGGPIEKTVMENSIAEFMKKYPNIKVDAQFVATDYTTKITTMVAGNTAPDIGYLPADIALAWAEEGKLANVMDFLKDDPELKREAFLPNIWYDWAPGKSLGTSTAAEAFTLFYNKNLTDTAGITVPTTADTAWTWDQFVENARKLTIDKKGHNALDAAFDPNNIKQYGVQFGTWWGSYMNMVYSNGGAYLNDDGTEFKLNSPESAEAIQKIADLINVYHVMPSPVQASSLPGMATAMQTNQVAMFIDGQWSLLDVDAAKVPFGIGVLPKMKKSVTLMVGDPTVIFNSTKHPKEAWLLYKWLANPETSLELHKGGLWMPLLKDWYEKPELIAKWAENNSAHPEGYKDAVVNQAMKNGIPGLAYTVRNFPTIDSIVTPALDKVWMGESKAQDVLNEIAPKVQAELKGIAGK</sequence>
<protein>
    <submittedName>
        <fullName evidence="7">Sugar ABC transporter substrate-binding protein</fullName>
    </submittedName>
</protein>
<keyword evidence="3" id="KW-0813">Transport</keyword>
<organism evidence="7 8">
    <name type="scientific">Paenibacillus albus</name>
    <dbReference type="NCBI Taxonomy" id="2495582"/>
    <lineage>
        <taxon>Bacteria</taxon>
        <taxon>Bacillati</taxon>
        <taxon>Bacillota</taxon>
        <taxon>Bacilli</taxon>
        <taxon>Bacillales</taxon>
        <taxon>Paenibacillaceae</taxon>
        <taxon>Paenibacillus</taxon>
    </lineage>
</organism>
<dbReference type="AlphaFoldDB" id="A0A3S9ABN4"/>
<reference evidence="8" key="1">
    <citation type="submission" date="2018-12" db="EMBL/GenBank/DDBJ databases">
        <title>Genome sequence of Peanibacillus sp.</title>
        <authorList>
            <person name="Subramani G."/>
            <person name="Srinivasan S."/>
            <person name="Kim M.K."/>
        </authorList>
    </citation>
    <scope>NUCLEOTIDE SEQUENCE [LARGE SCALE GENOMIC DNA]</scope>
    <source>
        <strain evidence="8">18JY67-1</strain>
    </source>
</reference>
<feature type="signal peptide" evidence="6">
    <location>
        <begin position="1"/>
        <end position="20"/>
    </location>
</feature>
<keyword evidence="4 6" id="KW-0732">Signal</keyword>
<evidence type="ECO:0000256" key="4">
    <source>
        <dbReference type="ARBA" id="ARBA00022729"/>
    </source>
</evidence>